<dbReference type="PANTHER" id="PTHR43731">
    <property type="entry name" value="RHOMBOID PROTEASE"/>
    <property type="match status" value="1"/>
</dbReference>
<dbReference type="InterPro" id="IPR019734">
    <property type="entry name" value="TPR_rpt"/>
</dbReference>
<keyword evidence="6 8" id="KW-0472">Membrane</keyword>
<dbReference type="Pfam" id="PF14559">
    <property type="entry name" value="TPR_19"/>
    <property type="match status" value="1"/>
</dbReference>
<feature type="transmembrane region" description="Helical" evidence="8">
    <location>
        <begin position="284"/>
        <end position="302"/>
    </location>
</feature>
<protein>
    <submittedName>
        <fullName evidence="10">Putative membrane protein</fullName>
    </submittedName>
</protein>
<dbReference type="PATRIC" id="fig|1348973.3.peg.1884"/>
<keyword evidence="7" id="KW-0802">TPR repeat</keyword>
<feature type="transmembrane region" description="Helical" evidence="8">
    <location>
        <begin position="228"/>
        <end position="248"/>
    </location>
</feature>
<dbReference type="InterPro" id="IPR022764">
    <property type="entry name" value="Peptidase_S54_rhomboid_dom"/>
</dbReference>
<evidence type="ECO:0000313" key="11">
    <source>
        <dbReference type="Proteomes" id="UP000027936"/>
    </source>
</evidence>
<dbReference type="Gene3D" id="1.20.1540.10">
    <property type="entry name" value="Rhomboid-like"/>
    <property type="match status" value="1"/>
</dbReference>
<feature type="transmembrane region" description="Helical" evidence="8">
    <location>
        <begin position="176"/>
        <end position="195"/>
    </location>
</feature>
<dbReference type="OrthoDB" id="9813074at2"/>
<feature type="domain" description="Peptidase S54 rhomboid" evidence="9">
    <location>
        <begin position="219"/>
        <end position="353"/>
    </location>
</feature>
<evidence type="ECO:0000256" key="3">
    <source>
        <dbReference type="ARBA" id="ARBA00022692"/>
    </source>
</evidence>
<dbReference type="GO" id="GO:0004252">
    <property type="term" value="F:serine-type endopeptidase activity"/>
    <property type="evidence" value="ECO:0007669"/>
    <property type="project" value="InterPro"/>
</dbReference>
<dbReference type="SUPFAM" id="SSF144091">
    <property type="entry name" value="Rhomboid-like"/>
    <property type="match status" value="1"/>
</dbReference>
<dbReference type="Gene3D" id="1.25.40.10">
    <property type="entry name" value="Tetratricopeptide repeat domain"/>
    <property type="match status" value="1"/>
</dbReference>
<comment type="caution">
    <text evidence="10">The sequence shown here is derived from an EMBL/GenBank/DDBJ whole genome shotgun (WGS) entry which is preliminary data.</text>
</comment>
<name>A0A072NP96_SCHAZ</name>
<accession>A0A072NP96</accession>
<evidence type="ECO:0000256" key="8">
    <source>
        <dbReference type="SAM" id="Phobius"/>
    </source>
</evidence>
<dbReference type="PANTHER" id="PTHR43731:SF14">
    <property type="entry name" value="PRESENILIN-ASSOCIATED RHOMBOID-LIKE PROTEIN, MITOCHONDRIAL"/>
    <property type="match status" value="1"/>
</dbReference>
<dbReference type="SMART" id="SM00028">
    <property type="entry name" value="TPR"/>
    <property type="match status" value="2"/>
</dbReference>
<feature type="transmembrane region" description="Helical" evidence="8">
    <location>
        <begin position="337"/>
        <end position="354"/>
    </location>
</feature>
<dbReference type="InterPro" id="IPR011990">
    <property type="entry name" value="TPR-like_helical_dom_sf"/>
</dbReference>
<dbReference type="PROSITE" id="PS50293">
    <property type="entry name" value="TPR_REGION"/>
    <property type="match status" value="1"/>
</dbReference>
<dbReference type="SUPFAM" id="SSF48452">
    <property type="entry name" value="TPR-like"/>
    <property type="match status" value="1"/>
</dbReference>
<dbReference type="Pfam" id="PF01694">
    <property type="entry name" value="Rhomboid"/>
    <property type="match status" value="1"/>
</dbReference>
<evidence type="ECO:0000256" key="7">
    <source>
        <dbReference type="PROSITE-ProRule" id="PRU00339"/>
    </source>
</evidence>
<dbReference type="GO" id="GO:0016020">
    <property type="term" value="C:membrane"/>
    <property type="evidence" value="ECO:0007669"/>
    <property type="project" value="UniProtKB-SubCell"/>
</dbReference>
<comment type="subcellular location">
    <subcellularLocation>
        <location evidence="1">Membrane</location>
        <topology evidence="1">Multi-pass membrane protein</topology>
    </subcellularLocation>
</comment>
<organism evidence="10 11">
    <name type="scientific">Schinkia azotoformans MEV2011</name>
    <dbReference type="NCBI Taxonomy" id="1348973"/>
    <lineage>
        <taxon>Bacteria</taxon>
        <taxon>Bacillati</taxon>
        <taxon>Bacillota</taxon>
        <taxon>Bacilli</taxon>
        <taxon>Bacillales</taxon>
        <taxon>Bacillaceae</taxon>
        <taxon>Calidifontibacillus/Schinkia group</taxon>
        <taxon>Schinkia</taxon>
    </lineage>
</organism>
<evidence type="ECO:0000256" key="4">
    <source>
        <dbReference type="ARBA" id="ARBA00022801"/>
    </source>
</evidence>
<dbReference type="EMBL" id="JJRY01000006">
    <property type="protein sequence ID" value="KEF38723.1"/>
    <property type="molecule type" value="Genomic_DNA"/>
</dbReference>
<keyword evidence="4" id="KW-0378">Hydrolase</keyword>
<keyword evidence="3 8" id="KW-0812">Transmembrane</keyword>
<evidence type="ECO:0000256" key="2">
    <source>
        <dbReference type="ARBA" id="ARBA00009045"/>
    </source>
</evidence>
<evidence type="ECO:0000256" key="6">
    <source>
        <dbReference type="ARBA" id="ARBA00023136"/>
    </source>
</evidence>
<feature type="repeat" description="TPR" evidence="7">
    <location>
        <begin position="460"/>
        <end position="493"/>
    </location>
</feature>
<comment type="similarity">
    <text evidence="2">Belongs to the peptidase S54 family.</text>
</comment>
<dbReference type="Proteomes" id="UP000027936">
    <property type="component" value="Unassembled WGS sequence"/>
</dbReference>
<feature type="transmembrane region" description="Helical" evidence="8">
    <location>
        <begin position="366"/>
        <end position="384"/>
    </location>
</feature>
<proteinExistence type="inferred from homology"/>
<sequence length="507" mass="58209">MHNINSQDYLYWRLVYELVTKHRFRIINLYDHGEVWLQRMEWREKNILRLVRDDINWGNYLVRDMANVTRVIDLYKQQSYSKKADFYNIFVSTYPPVDDWEYRVDNRNNVRIVLIEQTNWEQEIERLFKLLNLPSPEVKSWFSDMVDPTELINRLRQTEKNRKKAENDLLFAKKPFLTYVLVVINLIMFLLLELVGSGSTDLSTLIKFGAKYNSAILEGDWWRFITPMFLHIGFLHLLMNTLALYYLGISVERIYGTWRFLILYFAAGITGGVASFAFTTQVSAGASGAIFGCFGALLYFGVVHPSLFLRSMGWNVIVVLGINLAFGFLVPMVDNSAHIGGLIGGFLASAIVHLPNHKKSLRQAAAFLLFSVILGASLAYGFYYSDQKEDPLVVGQLSQQLIEDGNYEKANQLLSEVVQANGEVPPEILFLLSYTEIKLGQNEKAIPLLETVVEEKNDFHEAYYNLALLYLDKGDYEKAKASINKALEIKPYEGDYKALATEIEKIK</sequence>
<dbReference type="Pfam" id="PF13181">
    <property type="entry name" value="TPR_8"/>
    <property type="match status" value="1"/>
</dbReference>
<evidence type="ECO:0000256" key="5">
    <source>
        <dbReference type="ARBA" id="ARBA00022989"/>
    </source>
</evidence>
<feature type="transmembrane region" description="Helical" evidence="8">
    <location>
        <begin position="314"/>
        <end position="331"/>
    </location>
</feature>
<dbReference type="PROSITE" id="PS50005">
    <property type="entry name" value="TPR"/>
    <property type="match status" value="1"/>
</dbReference>
<keyword evidence="5 8" id="KW-1133">Transmembrane helix</keyword>
<dbReference type="InterPro" id="IPR035952">
    <property type="entry name" value="Rhomboid-like_sf"/>
</dbReference>
<evidence type="ECO:0000259" key="9">
    <source>
        <dbReference type="Pfam" id="PF01694"/>
    </source>
</evidence>
<evidence type="ECO:0000256" key="1">
    <source>
        <dbReference type="ARBA" id="ARBA00004141"/>
    </source>
</evidence>
<reference evidence="10 11" key="1">
    <citation type="submission" date="2014-04" db="EMBL/GenBank/DDBJ databases">
        <title>Draft genome sequence of Bacillus azotoformans MEV2011, a (co-) denitrifying strain unable to grow in the presence of oxygen.</title>
        <authorList>
            <person name="Nielsen M."/>
            <person name="Schreiber L."/>
            <person name="Finster K."/>
            <person name="Schramm A."/>
        </authorList>
    </citation>
    <scope>NUCLEOTIDE SEQUENCE [LARGE SCALE GENOMIC DNA]</scope>
    <source>
        <strain evidence="10 11">MEV2011</strain>
    </source>
</reference>
<feature type="transmembrane region" description="Helical" evidence="8">
    <location>
        <begin position="260"/>
        <end position="278"/>
    </location>
</feature>
<evidence type="ECO:0000313" key="10">
    <source>
        <dbReference type="EMBL" id="KEF38723.1"/>
    </source>
</evidence>
<dbReference type="AlphaFoldDB" id="A0A072NP96"/>
<dbReference type="RefSeq" id="WP_051678149.1">
    <property type="nucleotide sequence ID" value="NZ_JJRY01000006.1"/>
</dbReference>
<gene>
    <name evidence="10" type="ORF">M670_01934</name>
</gene>
<dbReference type="InterPro" id="IPR050925">
    <property type="entry name" value="Rhomboid_protease_S54"/>
</dbReference>